<reference evidence="4 5" key="1">
    <citation type="submission" date="2020-04" db="EMBL/GenBank/DDBJ databases">
        <title>MicrobeNet Type strains.</title>
        <authorList>
            <person name="Nicholson A.C."/>
        </authorList>
    </citation>
    <scope>NUCLEOTIDE SEQUENCE [LARGE SCALE GENOMIC DNA]</scope>
    <source>
        <strain evidence="4 5">DSM 45078</strain>
    </source>
</reference>
<comment type="caution">
    <text evidence="4">The sequence shown here is derived from an EMBL/GenBank/DDBJ whole genome shotgun (WGS) entry which is preliminary data.</text>
</comment>
<dbReference type="PANTHER" id="PTHR43800">
    <property type="entry name" value="PEPTIDYL-LYSINE N-ACETYLTRANSFERASE YJAB"/>
    <property type="match status" value="1"/>
</dbReference>
<dbReference type="RefSeq" id="WP_068046275.1">
    <property type="nucleotide sequence ID" value="NZ_JAAXOO010000004.1"/>
</dbReference>
<evidence type="ECO:0000256" key="2">
    <source>
        <dbReference type="ARBA" id="ARBA00023315"/>
    </source>
</evidence>
<feature type="domain" description="N-acetyltransferase" evidence="3">
    <location>
        <begin position="1"/>
        <end position="155"/>
    </location>
</feature>
<dbReference type="EMBL" id="JAAXOO010000004">
    <property type="protein sequence ID" value="NKY34734.1"/>
    <property type="molecule type" value="Genomic_DNA"/>
</dbReference>
<evidence type="ECO:0000259" key="3">
    <source>
        <dbReference type="PROSITE" id="PS51186"/>
    </source>
</evidence>
<organism evidence="4 5">
    <name type="scientific">Nocardia speluncae</name>
    <dbReference type="NCBI Taxonomy" id="419477"/>
    <lineage>
        <taxon>Bacteria</taxon>
        <taxon>Bacillati</taxon>
        <taxon>Actinomycetota</taxon>
        <taxon>Actinomycetes</taxon>
        <taxon>Mycobacteriales</taxon>
        <taxon>Nocardiaceae</taxon>
        <taxon>Nocardia</taxon>
    </lineage>
</organism>
<gene>
    <name evidence="4" type="ORF">HGA13_16870</name>
</gene>
<keyword evidence="2" id="KW-0012">Acyltransferase</keyword>
<keyword evidence="1 4" id="KW-0808">Transferase</keyword>
<dbReference type="InterPro" id="IPR000182">
    <property type="entry name" value="GNAT_dom"/>
</dbReference>
<dbReference type="Proteomes" id="UP000565715">
    <property type="component" value="Unassembled WGS sequence"/>
</dbReference>
<dbReference type="PROSITE" id="PS51186">
    <property type="entry name" value="GNAT"/>
    <property type="match status" value="1"/>
</dbReference>
<proteinExistence type="predicted"/>
<dbReference type="GO" id="GO:0016747">
    <property type="term" value="F:acyltransferase activity, transferring groups other than amino-acyl groups"/>
    <property type="evidence" value="ECO:0007669"/>
    <property type="project" value="InterPro"/>
</dbReference>
<accession>A0A846XLX8</accession>
<evidence type="ECO:0000313" key="5">
    <source>
        <dbReference type="Proteomes" id="UP000565715"/>
    </source>
</evidence>
<sequence length="177" mass="19385">MIREATATDIPRLQEIEVRAGELFAAVGMDAVAGDEPLSTEVLGEFVLDGRAWVWVSAGAPVGYLIVSVVDGNAHIDQVSVLPGLRGQRIGRRLIDRAVRWAAERGLPAITLTTFTEVAWNGPYYARLGFRYLDTADETPGLRAVRAEEIEHGLDRWPRACMTASAAEWHYAAAHSE</sequence>
<dbReference type="SUPFAM" id="SSF55729">
    <property type="entry name" value="Acyl-CoA N-acyltransferases (Nat)"/>
    <property type="match status" value="1"/>
</dbReference>
<dbReference type="Gene3D" id="3.40.630.30">
    <property type="match status" value="1"/>
</dbReference>
<keyword evidence="5" id="KW-1185">Reference proteome</keyword>
<protein>
    <submittedName>
        <fullName evidence="4">GNAT family N-acetyltransferase</fullName>
    </submittedName>
</protein>
<dbReference type="PANTHER" id="PTHR43800:SF1">
    <property type="entry name" value="PEPTIDYL-LYSINE N-ACETYLTRANSFERASE YJAB"/>
    <property type="match status" value="1"/>
</dbReference>
<name>A0A846XLX8_9NOCA</name>
<dbReference type="AlphaFoldDB" id="A0A846XLX8"/>
<evidence type="ECO:0000313" key="4">
    <source>
        <dbReference type="EMBL" id="NKY34734.1"/>
    </source>
</evidence>
<dbReference type="InterPro" id="IPR016181">
    <property type="entry name" value="Acyl_CoA_acyltransferase"/>
</dbReference>
<dbReference type="Pfam" id="PF00583">
    <property type="entry name" value="Acetyltransf_1"/>
    <property type="match status" value="1"/>
</dbReference>
<dbReference type="CDD" id="cd04301">
    <property type="entry name" value="NAT_SF"/>
    <property type="match status" value="1"/>
</dbReference>
<evidence type="ECO:0000256" key="1">
    <source>
        <dbReference type="ARBA" id="ARBA00022679"/>
    </source>
</evidence>